<dbReference type="SUPFAM" id="SSF75500">
    <property type="entry name" value="Putative transcriptional regulator TM1602, C-terminal domain"/>
    <property type="match status" value="1"/>
</dbReference>
<dbReference type="SUPFAM" id="SSF46785">
    <property type="entry name" value="Winged helix' DNA-binding domain"/>
    <property type="match status" value="1"/>
</dbReference>
<gene>
    <name evidence="4" type="ORF">HMPREF1090_01585</name>
</gene>
<dbReference type="PATRIC" id="fig|999408.3.peg.1705"/>
<dbReference type="InterPro" id="IPR004173">
    <property type="entry name" value="3H_domain"/>
</dbReference>
<dbReference type="Proteomes" id="UP000013085">
    <property type="component" value="Unassembled WGS sequence"/>
</dbReference>
<evidence type="ECO:0000313" key="4">
    <source>
        <dbReference type="EMBL" id="ENZ17635.1"/>
    </source>
</evidence>
<accession>A0A0E2HDR5</accession>
<feature type="binding site" evidence="1">
    <location>
        <position position="78"/>
    </location>
    <ligand>
        <name>Ni(2+)</name>
        <dbReference type="ChEBI" id="CHEBI:49786"/>
    </ligand>
</feature>
<feature type="binding site" evidence="1">
    <location>
        <position position="147"/>
    </location>
    <ligand>
        <name>Ni(2+)</name>
        <dbReference type="ChEBI" id="CHEBI:49786"/>
    </ligand>
</feature>
<dbReference type="GO" id="GO:0046872">
    <property type="term" value="F:metal ion binding"/>
    <property type="evidence" value="ECO:0007669"/>
    <property type="project" value="UniProtKB-KW"/>
</dbReference>
<name>A0A0E2HDR5_9FIRM</name>
<evidence type="ECO:0000256" key="1">
    <source>
        <dbReference type="PIRSR" id="PIRSR037847-1"/>
    </source>
</evidence>
<proteinExistence type="predicted"/>
<dbReference type="InterPro" id="IPR013196">
    <property type="entry name" value="HTH_11"/>
</dbReference>
<feature type="domain" description="3H" evidence="2">
    <location>
        <begin position="75"/>
        <end position="170"/>
    </location>
</feature>
<dbReference type="PANTHER" id="PTHR40068">
    <property type="entry name" value="TRANSCRIPTION REPRESSOR NIAR-RELATED"/>
    <property type="match status" value="1"/>
</dbReference>
<evidence type="ECO:0000259" key="2">
    <source>
        <dbReference type="Pfam" id="PF02829"/>
    </source>
</evidence>
<feature type="binding site" evidence="1">
    <location>
        <position position="145"/>
    </location>
    <ligand>
        <name>Ni(2+)</name>
        <dbReference type="ChEBI" id="CHEBI:49786"/>
    </ligand>
</feature>
<evidence type="ECO:0000313" key="5">
    <source>
        <dbReference type="Proteomes" id="UP000013085"/>
    </source>
</evidence>
<dbReference type="InterPro" id="IPR026043">
    <property type="entry name" value="NadR"/>
</dbReference>
<dbReference type="EMBL" id="AGYR01000013">
    <property type="protein sequence ID" value="ENZ17635.1"/>
    <property type="molecule type" value="Genomic_DNA"/>
</dbReference>
<evidence type="ECO:0008006" key="6">
    <source>
        <dbReference type="Google" id="ProtNLM"/>
    </source>
</evidence>
<feature type="domain" description="Helix-turn-helix type 11" evidence="3">
    <location>
        <begin position="10"/>
        <end position="62"/>
    </location>
</feature>
<dbReference type="PIRSF" id="PIRSF037847">
    <property type="entry name" value="NiaR"/>
    <property type="match status" value="1"/>
</dbReference>
<dbReference type="Gene3D" id="3.30.1340.20">
    <property type="entry name" value="3H domain"/>
    <property type="match status" value="1"/>
</dbReference>
<dbReference type="HOGENOM" id="CLU_108798_0_0_9"/>
<dbReference type="Pfam" id="PF08279">
    <property type="entry name" value="HTH_11"/>
    <property type="match status" value="1"/>
</dbReference>
<comment type="caution">
    <text evidence="4">The sequence shown here is derived from an EMBL/GenBank/DDBJ whole genome shotgun (WGS) entry which is preliminary data.</text>
</comment>
<evidence type="ECO:0000259" key="3">
    <source>
        <dbReference type="Pfam" id="PF08279"/>
    </source>
</evidence>
<dbReference type="GeneID" id="57959931"/>
<dbReference type="PANTHER" id="PTHR40068:SF1">
    <property type="entry name" value="TRANSCRIPTION REPRESSOR NIAR-RELATED"/>
    <property type="match status" value="1"/>
</dbReference>
<dbReference type="RefSeq" id="WP_002583527.1">
    <property type="nucleotide sequence ID" value="NZ_KB851018.1"/>
</dbReference>
<dbReference type="InterPro" id="IPR035922">
    <property type="entry name" value="3H_dom_sf"/>
</dbReference>
<keyword evidence="1" id="KW-0479">Metal-binding</keyword>
<feature type="binding site" evidence="1">
    <location>
        <position position="86"/>
    </location>
    <ligand>
        <name>Ni(2+)</name>
        <dbReference type="ChEBI" id="CHEBI:49786"/>
    </ligand>
</feature>
<sequence>MEYAMNGTQRRRKLLDMMRQASTPLSGGALGRETGVSRQVVVQDIALLRTMGYPILSTARGYVLNESKHASRLFKVCHTNEQTEDELVTIVDLGGTVADVMVNHRVYGKMSAPLNIKNRRDVQLFMNNIQTGKSTPLMNVTSGYHFHHVCAEQEEILDEIEEALRKKHYLADLLPYEMSDNE</sequence>
<dbReference type="InterPro" id="IPR036388">
    <property type="entry name" value="WH-like_DNA-bd_sf"/>
</dbReference>
<organism evidence="4 5">
    <name type="scientific">[Clostridium] clostridioforme 90A8</name>
    <dbReference type="NCBI Taxonomy" id="999408"/>
    <lineage>
        <taxon>Bacteria</taxon>
        <taxon>Bacillati</taxon>
        <taxon>Bacillota</taxon>
        <taxon>Clostridia</taxon>
        <taxon>Lachnospirales</taxon>
        <taxon>Lachnospiraceae</taxon>
        <taxon>Enterocloster</taxon>
    </lineage>
</organism>
<reference evidence="4 5" key="1">
    <citation type="submission" date="2013-01" db="EMBL/GenBank/DDBJ databases">
        <title>The Genome Sequence of Clostridium clostridioforme 90A8.</title>
        <authorList>
            <consortium name="The Broad Institute Genome Sequencing Platform"/>
            <person name="Earl A."/>
            <person name="Ward D."/>
            <person name="Feldgarden M."/>
            <person name="Gevers D."/>
            <person name="Courvalin P."/>
            <person name="Lambert T."/>
            <person name="Walker B."/>
            <person name="Young S.K."/>
            <person name="Zeng Q."/>
            <person name="Gargeya S."/>
            <person name="Fitzgerald M."/>
            <person name="Haas B."/>
            <person name="Abouelleil A."/>
            <person name="Alvarado L."/>
            <person name="Arachchi H.M."/>
            <person name="Berlin A.M."/>
            <person name="Chapman S.B."/>
            <person name="Dewar J."/>
            <person name="Goldberg J."/>
            <person name="Griggs A."/>
            <person name="Gujja S."/>
            <person name="Hansen M."/>
            <person name="Howarth C."/>
            <person name="Imamovic A."/>
            <person name="Larimer J."/>
            <person name="McCowan C."/>
            <person name="Murphy C."/>
            <person name="Neiman D."/>
            <person name="Pearson M."/>
            <person name="Priest M."/>
            <person name="Roberts A."/>
            <person name="Saif S."/>
            <person name="Shea T."/>
            <person name="Sisk P."/>
            <person name="Sykes S."/>
            <person name="Wortman J."/>
            <person name="Nusbaum C."/>
            <person name="Birren B."/>
        </authorList>
    </citation>
    <scope>NUCLEOTIDE SEQUENCE [LARGE SCALE GENOMIC DNA]</scope>
    <source>
        <strain evidence="4 5">90A8</strain>
    </source>
</reference>
<protein>
    <recommendedName>
        <fullName evidence="6">Transcriptional regulator</fullName>
    </recommendedName>
</protein>
<keyword evidence="1" id="KW-0533">Nickel</keyword>
<dbReference type="InterPro" id="IPR036390">
    <property type="entry name" value="WH_DNA-bd_sf"/>
</dbReference>
<dbReference type="Pfam" id="PF02829">
    <property type="entry name" value="3H"/>
    <property type="match status" value="1"/>
</dbReference>
<dbReference type="AlphaFoldDB" id="A0A0E2HDR5"/>
<dbReference type="Gene3D" id="1.10.10.10">
    <property type="entry name" value="Winged helix-like DNA-binding domain superfamily/Winged helix DNA-binding domain"/>
    <property type="match status" value="1"/>
</dbReference>